<accession>A0A2S9PPN7</accession>
<gene>
    <name evidence="1" type="ORF">C6N75_25925</name>
</gene>
<proteinExistence type="predicted"/>
<organism evidence="1 2">
    <name type="scientific">Streptomyces solincola</name>
    <dbReference type="NCBI Taxonomy" id="2100817"/>
    <lineage>
        <taxon>Bacteria</taxon>
        <taxon>Bacillati</taxon>
        <taxon>Actinomycetota</taxon>
        <taxon>Actinomycetes</taxon>
        <taxon>Kitasatosporales</taxon>
        <taxon>Streptomycetaceae</taxon>
        <taxon>Streptomyces</taxon>
    </lineage>
</organism>
<name>A0A2S9PPN7_9ACTN</name>
<evidence type="ECO:0000313" key="1">
    <source>
        <dbReference type="EMBL" id="PRH76388.1"/>
    </source>
</evidence>
<dbReference type="AlphaFoldDB" id="A0A2S9PPN7"/>
<protein>
    <submittedName>
        <fullName evidence="1">Uncharacterized protein</fullName>
    </submittedName>
</protein>
<sequence>MRTASAADAATGVAARVSLRDREWGTELVLRVTGVRSAGVCELVAVRADGEAWPVATWSAAAGHAPLVEAGTAMRLAEIARLEVRAADGGRLVALRP</sequence>
<reference evidence="1 2" key="1">
    <citation type="submission" date="2018-03" db="EMBL/GenBank/DDBJ databases">
        <title>Novel Streptomyces sp. from soil.</title>
        <authorList>
            <person name="Tan G.Y.A."/>
            <person name="Lee Z.Y."/>
        </authorList>
    </citation>
    <scope>NUCLEOTIDE SEQUENCE [LARGE SCALE GENOMIC DNA]</scope>
    <source>
        <strain evidence="1 2">ST5x</strain>
    </source>
</reference>
<dbReference type="Proteomes" id="UP000239322">
    <property type="component" value="Unassembled WGS sequence"/>
</dbReference>
<comment type="caution">
    <text evidence="1">The sequence shown here is derived from an EMBL/GenBank/DDBJ whole genome shotgun (WGS) entry which is preliminary data.</text>
</comment>
<evidence type="ECO:0000313" key="2">
    <source>
        <dbReference type="Proteomes" id="UP000239322"/>
    </source>
</evidence>
<keyword evidence="2" id="KW-1185">Reference proteome</keyword>
<dbReference type="EMBL" id="PVLV01000509">
    <property type="protein sequence ID" value="PRH76388.1"/>
    <property type="molecule type" value="Genomic_DNA"/>
</dbReference>